<feature type="domain" description="VPS10" evidence="3">
    <location>
        <begin position="53"/>
        <end position="691"/>
    </location>
</feature>
<reference evidence="4 5" key="1">
    <citation type="submission" date="2010-05" db="EMBL/GenBank/DDBJ databases">
        <title>The Genome Sequence of Thecamonas trahens ATCC 50062.</title>
        <authorList>
            <consortium name="The Broad Institute Genome Sequencing Platform"/>
            <person name="Russ C."/>
            <person name="Cuomo C."/>
            <person name="Shea T."/>
            <person name="Young S.K."/>
            <person name="Zeng Q."/>
            <person name="Koehrsen M."/>
            <person name="Haas B."/>
            <person name="Borodovsky M."/>
            <person name="Guigo R."/>
            <person name="Alvarado L."/>
            <person name="Berlin A."/>
            <person name="Bochicchio J."/>
            <person name="Borenstein D."/>
            <person name="Chapman S."/>
            <person name="Chen Z."/>
            <person name="Freedman E."/>
            <person name="Gellesch M."/>
            <person name="Goldberg J."/>
            <person name="Griggs A."/>
            <person name="Gujja S."/>
            <person name="Heilman E."/>
            <person name="Heiman D."/>
            <person name="Hepburn T."/>
            <person name="Howarth C."/>
            <person name="Jen D."/>
            <person name="Larson L."/>
            <person name="Mehta T."/>
            <person name="Park D."/>
            <person name="Pearson M."/>
            <person name="Roberts A."/>
            <person name="Saif S."/>
            <person name="Shenoy N."/>
            <person name="Sisk P."/>
            <person name="Stolte C."/>
            <person name="Sykes S."/>
            <person name="Thomson T."/>
            <person name="Walk T."/>
            <person name="White J."/>
            <person name="Yandava C."/>
            <person name="Burger G."/>
            <person name="Gray M.W."/>
            <person name="Holland P.W.H."/>
            <person name="King N."/>
            <person name="Lang F.B.F."/>
            <person name="Roger A.J."/>
            <person name="Ruiz-Trillo I."/>
            <person name="Lander E."/>
            <person name="Nusbaum C."/>
        </authorList>
    </citation>
    <scope>NUCLEOTIDE SEQUENCE [LARGE SCALE GENOMIC DNA]</scope>
    <source>
        <strain evidence="4 5">ATCC 50062</strain>
    </source>
</reference>
<dbReference type="InterPro" id="IPR031778">
    <property type="entry name" value="Sortilin_N"/>
</dbReference>
<dbReference type="RefSeq" id="XP_013755909.1">
    <property type="nucleotide sequence ID" value="XM_013900455.1"/>
</dbReference>
<dbReference type="AlphaFoldDB" id="A0A0L0DH91"/>
<feature type="chain" id="PRO_5005537523" evidence="2">
    <location>
        <begin position="33"/>
        <end position="1138"/>
    </location>
</feature>
<dbReference type="STRING" id="461836.A0A0L0DH91"/>
<proteinExistence type="predicted"/>
<dbReference type="InterPro" id="IPR020904">
    <property type="entry name" value="Sc_DH/Rdtase_CS"/>
</dbReference>
<dbReference type="InterPro" id="IPR006581">
    <property type="entry name" value="VPS10"/>
</dbReference>
<dbReference type="Gene3D" id="3.40.50.720">
    <property type="entry name" value="NAD(P)-binding Rossmann-like Domain"/>
    <property type="match status" value="1"/>
</dbReference>
<dbReference type="SMART" id="SM00602">
    <property type="entry name" value="VPS10"/>
    <property type="match status" value="1"/>
</dbReference>
<keyword evidence="5" id="KW-1185">Reference proteome</keyword>
<dbReference type="Pfam" id="PF15901">
    <property type="entry name" value="Sortilin_C"/>
    <property type="match status" value="1"/>
</dbReference>
<dbReference type="Pfam" id="PF15902">
    <property type="entry name" value="Sortilin-Vps10"/>
    <property type="match status" value="1"/>
</dbReference>
<dbReference type="InterPro" id="IPR031777">
    <property type="entry name" value="Sortilin_C"/>
</dbReference>
<dbReference type="Gene3D" id="3.30.60.270">
    <property type="match status" value="1"/>
</dbReference>
<evidence type="ECO:0000313" key="4">
    <source>
        <dbReference type="EMBL" id="KNC51506.1"/>
    </source>
</evidence>
<dbReference type="PROSITE" id="PS00061">
    <property type="entry name" value="ADH_SHORT"/>
    <property type="match status" value="1"/>
</dbReference>
<dbReference type="eggNOG" id="KOG1205">
    <property type="taxonomic scope" value="Eukaryota"/>
</dbReference>
<dbReference type="PRINTS" id="PR00081">
    <property type="entry name" value="GDHRDH"/>
</dbReference>
<name>A0A0L0DH91_THETB</name>
<accession>A0A0L0DH91</accession>
<dbReference type="EMBL" id="GL349468">
    <property type="protein sequence ID" value="KNC51506.1"/>
    <property type="molecule type" value="Genomic_DNA"/>
</dbReference>
<dbReference type="Pfam" id="PF00106">
    <property type="entry name" value="adh_short"/>
    <property type="match status" value="1"/>
</dbReference>
<dbReference type="SUPFAM" id="SSF51735">
    <property type="entry name" value="NAD(P)-binding Rossmann-fold domains"/>
    <property type="match status" value="1"/>
</dbReference>
<dbReference type="GO" id="GO:0016020">
    <property type="term" value="C:membrane"/>
    <property type="evidence" value="ECO:0007669"/>
    <property type="project" value="InterPro"/>
</dbReference>
<sequence length="1138" mass="119531">MHTLSHPHVPRVWLLVTLVALTSLHVPLAVSAAEATIAHVPSQVVDTASGPGGWFLAVLADGRVMRSGGMGEAPVEVKLPSGAEDSLVAEVYSHGDVVVAVGGGMGKVHFVSKDGGASWQPMSTPLAVDVARVPVARASDLVSFHPHQNGWWLARFASDGCLDKPRFRCFRVLGMTKDYGASWSLIADYVVQHGWAAQLKVSAVSDDAVLVVKWSARASEDSQLDVDYSLDMFFGVLNAGRAARIDEAPTSILAVPIIGEVRGGAAFELVAPSFVYVETLEDDGAAVHLTVSSDGKEFNRVKLPNSLTLEERAHQFLDDGTDAVVLHIAEHASWGHLYTSSADGVSFALMLEHVHENDIGPAFGPLASVEGVLAANVVDNPFAGANAPLVITTLVSTDAGGSWQPLTGPQRDAHDAPLPCALVGAGGVRLRLIWVLAAAWLTPCPRPVSCAAAFSSDAGASWELLSGNEDVGFWMARDGGAVLRVPREQTQFVGVRHVTGAAFSAVALSDDGSNVRVVGVTDVSVIDDKSASSTRYSWMLETESFGGVGLVRVDVVPPSLPPVCIPSQYESWSPGYGCVLGRENTYRRRKPDALCVPLESHDGPDADHCMCTAADWECDVGYVRESQDDPDAACVLKSGKDAPDDTERGECPADGYYRITRGYRRVAGDSCIDGADDPFAPSRKWCGNEISGSPGASRAPLFIVLGIAVITLAIGGAWVYRRAKVLGLLSLVGAPVSRTGHERLISDSEAGSHASDSADADDGLPDAVIADDMLIQSSDERTEVSGDAADPSDHGELGTGETYDVTAWLVWQAVRLVRADCDLATLSAWGRLVAADSGAGLRAAVAGKRVWLTGASSGIGRELAIVLAEHGADVAISARSEKKLQELAAEAVHLPGRMVAVPLDLLETSSHETAAATAAAALGGRIEILVNNAGRSQRALVEETPVEIDEAMFKVNVLGTISVTKAVLPSMLEAGDGLVAVTSSVAGKLPTPVSGSYAMTKHALNGWMGSLGAEVGERGIDTCIVCPGPVVSEGAANAFTAEVGGRVGEAAAEPMKAHKMSTRRCAELYAAALGARIHESWISQHPVLLFTYVAQYAPTLLFTLGKKMAAKRVAAFRSGDMGYSSVNSASAVLSFFKR</sequence>
<dbReference type="InterPro" id="IPR002347">
    <property type="entry name" value="SDR_fam"/>
</dbReference>
<keyword evidence="2" id="KW-0732">Signal</keyword>
<dbReference type="PANTHER" id="PTHR44269:SF1">
    <property type="entry name" value="DEHYDROGENASE_REDUCTASE SDR FAMILY MEMBER 7"/>
    <property type="match status" value="1"/>
</dbReference>
<dbReference type="PANTHER" id="PTHR44269">
    <property type="entry name" value="DEHYDROGENASE/REDUCTASE SDR FAMILY MEMBER 7-RELATED"/>
    <property type="match status" value="1"/>
</dbReference>
<evidence type="ECO:0000259" key="3">
    <source>
        <dbReference type="SMART" id="SM00602"/>
    </source>
</evidence>
<evidence type="ECO:0000313" key="5">
    <source>
        <dbReference type="Proteomes" id="UP000054408"/>
    </source>
</evidence>
<dbReference type="OrthoDB" id="47007at2759"/>
<evidence type="ECO:0000256" key="1">
    <source>
        <dbReference type="ARBA" id="ARBA00022737"/>
    </source>
</evidence>
<organism evidence="4 5">
    <name type="scientific">Thecamonas trahens ATCC 50062</name>
    <dbReference type="NCBI Taxonomy" id="461836"/>
    <lineage>
        <taxon>Eukaryota</taxon>
        <taxon>Apusozoa</taxon>
        <taxon>Apusomonadida</taxon>
        <taxon>Apusomonadidae</taxon>
        <taxon>Thecamonas</taxon>
    </lineage>
</organism>
<protein>
    <submittedName>
        <fullName evidence="4">Dehydrogenase/reductase</fullName>
    </submittedName>
</protein>
<dbReference type="eggNOG" id="KOG3511">
    <property type="taxonomic scope" value="Eukaryota"/>
</dbReference>
<evidence type="ECO:0000256" key="2">
    <source>
        <dbReference type="SAM" id="SignalP"/>
    </source>
</evidence>
<dbReference type="GeneID" id="25566324"/>
<dbReference type="Proteomes" id="UP000054408">
    <property type="component" value="Unassembled WGS sequence"/>
</dbReference>
<dbReference type="InterPro" id="IPR036291">
    <property type="entry name" value="NAD(P)-bd_dom_sf"/>
</dbReference>
<keyword evidence="1" id="KW-0677">Repeat</keyword>
<dbReference type="Gene3D" id="2.10.70.80">
    <property type="match status" value="1"/>
</dbReference>
<feature type="signal peptide" evidence="2">
    <location>
        <begin position="1"/>
        <end position="32"/>
    </location>
</feature>
<dbReference type="InterPro" id="IPR053011">
    <property type="entry name" value="SDR_family_member_7"/>
</dbReference>
<gene>
    <name evidence="4" type="ORF">AMSG_07398</name>
</gene>
<dbReference type="SUPFAM" id="SSF110296">
    <property type="entry name" value="Oligoxyloglucan reducing end-specific cellobiohydrolase"/>
    <property type="match status" value="1"/>
</dbReference>